<dbReference type="InterPro" id="IPR001045">
    <property type="entry name" value="Spermi_synthase"/>
</dbReference>
<dbReference type="InterPro" id="IPR035246">
    <property type="entry name" value="Spermidine_synt_N"/>
</dbReference>
<evidence type="ECO:0000256" key="3">
    <source>
        <dbReference type="PROSITE-ProRule" id="PRU00354"/>
    </source>
</evidence>
<dbReference type="HAMAP" id="MF_00198">
    <property type="entry name" value="Spermidine_synth"/>
    <property type="match status" value="1"/>
</dbReference>
<dbReference type="InterPro" id="IPR030374">
    <property type="entry name" value="PABS"/>
</dbReference>
<dbReference type="GO" id="GO:0004766">
    <property type="term" value="F:spermidine synthase activity"/>
    <property type="evidence" value="ECO:0007669"/>
    <property type="project" value="TreeGrafter"/>
</dbReference>
<keyword evidence="2 3" id="KW-0808">Transferase</keyword>
<dbReference type="Pfam" id="PF17284">
    <property type="entry name" value="Spermine_synt_N"/>
    <property type="match status" value="1"/>
</dbReference>
<proteinExistence type="inferred from homology"/>
<dbReference type="AlphaFoldDB" id="A0A6V1NMD1"/>
<dbReference type="InterPro" id="IPR029063">
    <property type="entry name" value="SAM-dependent_MTases_sf"/>
</dbReference>
<dbReference type="EMBL" id="HBIU01046675">
    <property type="protein sequence ID" value="CAE0642089.1"/>
    <property type="molecule type" value="Transcribed_RNA"/>
</dbReference>
<dbReference type="PROSITE" id="PS51006">
    <property type="entry name" value="PABS_2"/>
    <property type="match status" value="1"/>
</dbReference>
<evidence type="ECO:0000256" key="4">
    <source>
        <dbReference type="RuleBase" id="RU003836"/>
    </source>
</evidence>
<dbReference type="NCBIfam" id="NF002010">
    <property type="entry name" value="PRK00811.1"/>
    <property type="match status" value="1"/>
</dbReference>
<evidence type="ECO:0000259" key="6">
    <source>
        <dbReference type="PROSITE" id="PS51006"/>
    </source>
</evidence>
<accession>A0A6V1NMD1</accession>
<dbReference type="FunFam" id="3.40.50.150:FF:000013">
    <property type="entry name" value="Spermidine synthase"/>
    <property type="match status" value="1"/>
</dbReference>
<dbReference type="InterPro" id="IPR030373">
    <property type="entry name" value="PABS_CS"/>
</dbReference>
<feature type="active site" description="Proton acceptor" evidence="3">
    <location>
        <position position="183"/>
    </location>
</feature>
<evidence type="ECO:0000313" key="7">
    <source>
        <dbReference type="EMBL" id="CAE0642089.1"/>
    </source>
</evidence>
<dbReference type="PROSITE" id="PS01330">
    <property type="entry name" value="PABS_1"/>
    <property type="match status" value="1"/>
</dbReference>
<dbReference type="Gene3D" id="2.30.140.10">
    <property type="entry name" value="Spermidine synthase, tetramerisation domain"/>
    <property type="match status" value="1"/>
</dbReference>
<gene>
    <name evidence="7" type="ORF">HAKA00212_LOCUS20945</name>
</gene>
<feature type="domain" description="PABS" evidence="6">
    <location>
        <begin position="26"/>
        <end position="263"/>
    </location>
</feature>
<dbReference type="SUPFAM" id="SSF53335">
    <property type="entry name" value="S-adenosyl-L-methionine-dependent methyltransferases"/>
    <property type="match status" value="1"/>
</dbReference>
<dbReference type="GO" id="GO:0005829">
    <property type="term" value="C:cytosol"/>
    <property type="evidence" value="ECO:0007669"/>
    <property type="project" value="TreeGrafter"/>
</dbReference>
<dbReference type="NCBIfam" id="NF037959">
    <property type="entry name" value="MFS_SpdSyn"/>
    <property type="match status" value="1"/>
</dbReference>
<evidence type="ECO:0000256" key="1">
    <source>
        <dbReference type="ARBA" id="ARBA00007867"/>
    </source>
</evidence>
<evidence type="ECO:0000256" key="2">
    <source>
        <dbReference type="ARBA" id="ARBA00022679"/>
    </source>
</evidence>
<dbReference type="PANTHER" id="PTHR11558:SF11">
    <property type="entry name" value="SPERMIDINE SYNTHASE"/>
    <property type="match status" value="1"/>
</dbReference>
<keyword evidence="3" id="KW-0620">Polyamine biosynthesis</keyword>
<reference evidence="7" key="1">
    <citation type="submission" date="2021-01" db="EMBL/GenBank/DDBJ databases">
        <authorList>
            <person name="Corre E."/>
            <person name="Pelletier E."/>
            <person name="Niang G."/>
            <person name="Scheremetjew M."/>
            <person name="Finn R."/>
            <person name="Kale V."/>
            <person name="Holt S."/>
            <person name="Cochrane G."/>
            <person name="Meng A."/>
            <person name="Brown T."/>
            <person name="Cohen L."/>
        </authorList>
    </citation>
    <scope>NUCLEOTIDE SEQUENCE</scope>
    <source>
        <strain evidence="7">CCMP3107</strain>
    </source>
</reference>
<evidence type="ECO:0000256" key="5">
    <source>
        <dbReference type="SAM" id="MobiDB-lite"/>
    </source>
</evidence>
<dbReference type="CDD" id="cd02440">
    <property type="entry name" value="AdoMet_MTases"/>
    <property type="match status" value="1"/>
</dbReference>
<dbReference type="GO" id="GO:0008295">
    <property type="term" value="P:spermidine biosynthetic process"/>
    <property type="evidence" value="ECO:0007669"/>
    <property type="project" value="TreeGrafter"/>
</dbReference>
<dbReference type="FunFam" id="2.30.140.10:FF:000001">
    <property type="entry name" value="SPE3p Spermidine synthase"/>
    <property type="match status" value="1"/>
</dbReference>
<dbReference type="Gene3D" id="3.40.50.150">
    <property type="entry name" value="Vaccinia Virus protein VP39"/>
    <property type="match status" value="1"/>
</dbReference>
<sequence>MDAMKNAKDKVKETLTGVKNAPGVKNGWFSESEVMWPGQKFSLQVEEVVFHQKSDYQDVLVFKSSTYGMVLVLDGVIQLTERDEFAYQEMITHLPMFAHPNPKKVLIIGGGDGGVLREVVKHPTVEKIDMCEIDDVVIQCAKDYFGESTATAYADPRLNLVQGDAAEYIRREGHERYDVIVCDSSDPVGPAESLFQPAFYEAMANALEPGGITCTQGECQWLHLELIEKVVAACASLFNQVEYGYTTIPTYPSGQIGFVLCSNNPQDGALTSPRRAPPAGMALRYYRPAVHRAAFVLPAFAHAAVQRARAKGGLPARDNEDEEAVAGGGGCIVS</sequence>
<feature type="region of interest" description="Disordered" evidence="5">
    <location>
        <begin position="314"/>
        <end position="334"/>
    </location>
</feature>
<comment type="similarity">
    <text evidence="1 4">Belongs to the spermidine/spermine synthase family.</text>
</comment>
<name>A0A6V1NMD1_HETAK</name>
<organism evidence="7">
    <name type="scientific">Heterosigma akashiwo</name>
    <name type="common">Chromophytic alga</name>
    <name type="synonym">Heterosigma carterae</name>
    <dbReference type="NCBI Taxonomy" id="2829"/>
    <lineage>
        <taxon>Eukaryota</taxon>
        <taxon>Sar</taxon>
        <taxon>Stramenopiles</taxon>
        <taxon>Ochrophyta</taxon>
        <taxon>Raphidophyceae</taxon>
        <taxon>Chattonellales</taxon>
        <taxon>Chattonellaceae</taxon>
        <taxon>Heterosigma</taxon>
    </lineage>
</organism>
<dbReference type="PANTHER" id="PTHR11558">
    <property type="entry name" value="SPERMIDINE/SPERMINE SYNTHASE"/>
    <property type="match status" value="1"/>
</dbReference>
<dbReference type="InterPro" id="IPR037163">
    <property type="entry name" value="Spermidine_synt_N_sf"/>
</dbReference>
<protein>
    <recommendedName>
        <fullName evidence="6">PABS domain-containing protein</fullName>
    </recommendedName>
</protein>
<dbReference type="Pfam" id="PF01564">
    <property type="entry name" value="Spermine_synth"/>
    <property type="match status" value="1"/>
</dbReference>
<dbReference type="NCBIfam" id="TIGR00417">
    <property type="entry name" value="speE"/>
    <property type="match status" value="1"/>
</dbReference>